<gene>
    <name evidence="2" type="ORF">SAMN05421825_3764</name>
</gene>
<reference evidence="3" key="1">
    <citation type="submission" date="2016-10" db="EMBL/GenBank/DDBJ databases">
        <authorList>
            <person name="Varghese N."/>
            <person name="Submissions S."/>
        </authorList>
    </citation>
    <scope>NUCLEOTIDE SEQUENCE [LARGE SCALE GENOMIC DNA]</scope>
    <source>
        <strain evidence="3">DSM 19684</strain>
    </source>
</reference>
<keyword evidence="1" id="KW-0472">Membrane</keyword>
<proteinExistence type="predicted"/>
<dbReference type="EMBL" id="FNBH01000006">
    <property type="protein sequence ID" value="SDG64975.1"/>
    <property type="molecule type" value="Genomic_DNA"/>
</dbReference>
<name>A0A1G7VYX6_9FLAO</name>
<evidence type="ECO:0000313" key="3">
    <source>
        <dbReference type="Proteomes" id="UP000199203"/>
    </source>
</evidence>
<organism evidence="2 3">
    <name type="scientific">Epilithonimonas hungarica</name>
    <dbReference type="NCBI Taxonomy" id="454006"/>
    <lineage>
        <taxon>Bacteria</taxon>
        <taxon>Pseudomonadati</taxon>
        <taxon>Bacteroidota</taxon>
        <taxon>Flavobacteriia</taxon>
        <taxon>Flavobacteriales</taxon>
        <taxon>Weeksellaceae</taxon>
        <taxon>Chryseobacterium group</taxon>
        <taxon>Epilithonimonas</taxon>
    </lineage>
</organism>
<feature type="transmembrane region" description="Helical" evidence="1">
    <location>
        <begin position="134"/>
        <end position="153"/>
    </location>
</feature>
<evidence type="ECO:0000313" key="2">
    <source>
        <dbReference type="EMBL" id="SDG64975.1"/>
    </source>
</evidence>
<sequence length="162" mass="19264">MNKIKFFAEKNPVIWALIMGIISSFILIVWGISQIKQSKINAYYEDTKPILEFIKLIFYFALLFLFFTLFSFIKSRGFVFRLLNIILFCTILFAIYIQASNNLEYLDEKIYFISVKQWTENGYEPPEEEISDTFYWLIFMCLSFINVLLLNLLPINLLSKKK</sequence>
<feature type="transmembrane region" description="Helical" evidence="1">
    <location>
        <begin position="53"/>
        <end position="73"/>
    </location>
</feature>
<dbReference type="Proteomes" id="UP000199203">
    <property type="component" value="Unassembled WGS sequence"/>
</dbReference>
<keyword evidence="1" id="KW-1133">Transmembrane helix</keyword>
<keyword evidence="1" id="KW-0812">Transmembrane</keyword>
<protein>
    <submittedName>
        <fullName evidence="2">Uncharacterized protein</fullName>
    </submittedName>
</protein>
<accession>A0A1G7VYX6</accession>
<keyword evidence="3" id="KW-1185">Reference proteome</keyword>
<dbReference type="RefSeq" id="WP_139166721.1">
    <property type="nucleotide sequence ID" value="NZ_FNBH01000006.1"/>
</dbReference>
<dbReference type="OrthoDB" id="1256550at2"/>
<evidence type="ECO:0000256" key="1">
    <source>
        <dbReference type="SAM" id="Phobius"/>
    </source>
</evidence>
<feature type="transmembrane region" description="Helical" evidence="1">
    <location>
        <begin position="80"/>
        <end position="99"/>
    </location>
</feature>
<dbReference type="AlphaFoldDB" id="A0A1G7VYX6"/>
<feature type="transmembrane region" description="Helical" evidence="1">
    <location>
        <begin position="12"/>
        <end position="33"/>
    </location>
</feature>
<dbReference type="STRING" id="454006.SAMN05421825_3764"/>